<evidence type="ECO:0000256" key="1">
    <source>
        <dbReference type="SAM" id="MobiDB-lite"/>
    </source>
</evidence>
<keyword evidence="2" id="KW-1133">Transmembrane helix</keyword>
<evidence type="ECO:0000313" key="3">
    <source>
        <dbReference type="EMBL" id="QHD65417.1"/>
    </source>
</evidence>
<gene>
    <name evidence="3" type="ORF">GP480_03195</name>
</gene>
<evidence type="ECO:0000256" key="2">
    <source>
        <dbReference type="SAM" id="Phobius"/>
    </source>
</evidence>
<proteinExistence type="predicted"/>
<reference evidence="3 4" key="2">
    <citation type="journal article" date="2020" name="MBio">
        <title>Isolation and Molecular Analysis of a Novel Neorickettsia Species That Causes Potomac Horse Fever.</title>
        <authorList>
            <person name="Teymournejad O."/>
            <person name="Lin M."/>
            <person name="Bekebrede H."/>
            <person name="Kamr A."/>
            <person name="Toribio R.E."/>
            <person name="Arroyo L.G."/>
            <person name="Baird J.D."/>
            <person name="Rikihisa Y."/>
        </authorList>
    </citation>
    <scope>NUCLEOTIDE SEQUENCE [LARGE SCALE GENOMIC DNA]</scope>
    <source>
        <strain evidence="3 4">Fin17</strain>
    </source>
</reference>
<dbReference type="Proteomes" id="UP000464912">
    <property type="component" value="Chromosome"/>
</dbReference>
<dbReference type="EMBL" id="CP047224">
    <property type="protein sequence ID" value="QHD65417.1"/>
    <property type="molecule type" value="Genomic_DNA"/>
</dbReference>
<dbReference type="KEGG" id="nef:GP480_03195"/>
<keyword evidence="2" id="KW-0812">Transmembrane</keyword>
<dbReference type="AlphaFoldDB" id="A0A6P1GAB0"/>
<evidence type="ECO:0000313" key="4">
    <source>
        <dbReference type="Proteomes" id="UP000464912"/>
    </source>
</evidence>
<accession>A0A6P1GAB0</accession>
<keyword evidence="2" id="KW-0472">Membrane</keyword>
<sequence>MLPTYRFKGRFIFLITDTAKKVAVTVLNEYLGEIDQQYIRIKTQNTNRICVDILAPDRSVLMKAQIVLDTSAKHVLRDPERLLFEFLYNITTTITPSDTLAEWILSKLASLQDENTPGIKDRYEMATKTLRELKRKSQIFGIFSIVFCVYFITAATALIGAALTNNTQLRKYGLPTFITLTSVFVSLAIAFAVATFCMKKEIKKADVVFSNIHSELLALCELPVEELAQMCNQYLQEKKMGIELVKPVTVHETTPEVTSLGSRQNEEQYERH</sequence>
<protein>
    <submittedName>
        <fullName evidence="3">Uncharacterized protein</fullName>
    </submittedName>
</protein>
<feature type="transmembrane region" description="Helical" evidence="2">
    <location>
        <begin position="176"/>
        <end position="197"/>
    </location>
</feature>
<keyword evidence="4" id="KW-1185">Reference proteome</keyword>
<feature type="transmembrane region" description="Helical" evidence="2">
    <location>
        <begin position="139"/>
        <end position="164"/>
    </location>
</feature>
<reference evidence="3 4" key="1">
    <citation type="journal article" date="2020" name="MBio">
        <title>Erratum for Teymournejad et al., 'Isolation and Molecular Analysis of a Novel Neorickettsia Species That Causes Potomac Horse Fever'.</title>
        <authorList>
            <person name="Teymournejad O."/>
            <person name="Lin M."/>
            <person name="Bekebrede H."/>
            <person name="Kamr A."/>
            <person name="Toribio R.E."/>
            <person name="Arroyo L.G."/>
            <person name="Baird J.D."/>
            <person name="Rikihisa Y."/>
        </authorList>
    </citation>
    <scope>NUCLEOTIDE SEQUENCE [LARGE SCALE GENOMIC DNA]</scope>
    <source>
        <strain evidence="3 4">Fin17</strain>
    </source>
</reference>
<feature type="region of interest" description="Disordered" evidence="1">
    <location>
        <begin position="253"/>
        <end position="272"/>
    </location>
</feature>
<name>A0A6P1GAB0_9RICK</name>
<dbReference type="RefSeq" id="WP_160095791.1">
    <property type="nucleotide sequence ID" value="NZ_CP047224.1"/>
</dbReference>
<organism evidence="3 4">
    <name type="scientific">Neorickettsia findlayensis</name>
    <dbReference type="NCBI Taxonomy" id="2686014"/>
    <lineage>
        <taxon>Bacteria</taxon>
        <taxon>Pseudomonadati</taxon>
        <taxon>Pseudomonadota</taxon>
        <taxon>Alphaproteobacteria</taxon>
        <taxon>Rickettsiales</taxon>
        <taxon>Anaplasmataceae</taxon>
        <taxon>Neorickettsia</taxon>
    </lineage>
</organism>